<evidence type="ECO:0000313" key="2">
    <source>
        <dbReference type="EMBL" id="KAG2598394.1"/>
    </source>
</evidence>
<evidence type="ECO:0000313" key="3">
    <source>
        <dbReference type="Proteomes" id="UP000823388"/>
    </source>
</evidence>
<sequence length="293" mass="31072">MYAYVSPPPPRRPRVAPPPPRRALRAAVHPSPVAVRSLPGAARSSPGRCMELSRPPRIALGRRAELHGDELHGAVERLAPNDDVVARVVAEEARLHPEEAQHDGGRHVRGGAGGGEHEPDGAGEQRGHGAERGGAAVALAVEEPRAGELGGEAAVVAGHLGDAVVGERGDAVAVEDPPRGGRVVRDEGVRHVLPAQAEQREVAARVARQPRRDVVDLPLHRHPQVALGAVLGHLRRRHVPFLPGSPACRRRHSPPPLLPLPLPPRSRLTMCSRPTNLISSRASPAADDAMLVD</sequence>
<feature type="compositionally biased region" description="Pro residues" evidence="1">
    <location>
        <begin position="1"/>
        <end position="21"/>
    </location>
</feature>
<feature type="compositionally biased region" description="Basic and acidic residues" evidence="1">
    <location>
        <begin position="94"/>
        <end position="106"/>
    </location>
</feature>
<reference evidence="2" key="1">
    <citation type="submission" date="2020-05" db="EMBL/GenBank/DDBJ databases">
        <title>WGS assembly of Panicum virgatum.</title>
        <authorList>
            <person name="Lovell J.T."/>
            <person name="Jenkins J."/>
            <person name="Shu S."/>
            <person name="Juenger T.E."/>
            <person name="Schmutz J."/>
        </authorList>
    </citation>
    <scope>NUCLEOTIDE SEQUENCE</scope>
    <source>
        <strain evidence="2">AP13</strain>
    </source>
</reference>
<feature type="region of interest" description="Disordered" evidence="1">
    <location>
        <begin position="94"/>
        <end position="134"/>
    </location>
</feature>
<feature type="region of interest" description="Disordered" evidence="1">
    <location>
        <begin position="244"/>
        <end position="265"/>
    </location>
</feature>
<organism evidence="2 3">
    <name type="scientific">Panicum virgatum</name>
    <name type="common">Blackwell switchgrass</name>
    <dbReference type="NCBI Taxonomy" id="38727"/>
    <lineage>
        <taxon>Eukaryota</taxon>
        <taxon>Viridiplantae</taxon>
        <taxon>Streptophyta</taxon>
        <taxon>Embryophyta</taxon>
        <taxon>Tracheophyta</taxon>
        <taxon>Spermatophyta</taxon>
        <taxon>Magnoliopsida</taxon>
        <taxon>Liliopsida</taxon>
        <taxon>Poales</taxon>
        <taxon>Poaceae</taxon>
        <taxon>PACMAD clade</taxon>
        <taxon>Panicoideae</taxon>
        <taxon>Panicodae</taxon>
        <taxon>Paniceae</taxon>
        <taxon>Panicinae</taxon>
        <taxon>Panicum</taxon>
        <taxon>Panicum sect. Hiantes</taxon>
    </lineage>
</organism>
<dbReference type="AlphaFoldDB" id="A0A8T0SMB3"/>
<dbReference type="Proteomes" id="UP000823388">
    <property type="component" value="Chromosome 5K"/>
</dbReference>
<proteinExistence type="predicted"/>
<feature type="compositionally biased region" description="Pro residues" evidence="1">
    <location>
        <begin position="254"/>
        <end position="264"/>
    </location>
</feature>
<feature type="compositionally biased region" description="Basic and acidic residues" evidence="1">
    <location>
        <begin position="115"/>
        <end position="131"/>
    </location>
</feature>
<protein>
    <submittedName>
        <fullName evidence="2">Uncharacterized protein</fullName>
    </submittedName>
</protein>
<name>A0A8T0SMB3_PANVG</name>
<dbReference type="EMBL" id="CM029045">
    <property type="protein sequence ID" value="KAG2598394.1"/>
    <property type="molecule type" value="Genomic_DNA"/>
</dbReference>
<accession>A0A8T0SMB3</accession>
<evidence type="ECO:0000256" key="1">
    <source>
        <dbReference type="SAM" id="MobiDB-lite"/>
    </source>
</evidence>
<comment type="caution">
    <text evidence="2">The sequence shown here is derived from an EMBL/GenBank/DDBJ whole genome shotgun (WGS) entry which is preliminary data.</text>
</comment>
<feature type="region of interest" description="Disordered" evidence="1">
    <location>
        <begin position="1"/>
        <end position="54"/>
    </location>
</feature>
<gene>
    <name evidence="2" type="ORF">PVAP13_5KG358700</name>
</gene>
<keyword evidence="3" id="KW-1185">Reference proteome</keyword>